<dbReference type="RefSeq" id="WP_111959623.1">
    <property type="nucleotide sequence ID" value="NZ_BJYI01000005.1"/>
</dbReference>
<dbReference type="EMBL" id="BJYI01000005">
    <property type="protein sequence ID" value="GEN71311.1"/>
    <property type="molecule type" value="Genomic_DNA"/>
</dbReference>
<sequence length="249" mass="27525">MEKKMLPIAVLFYGLTLAQVGINTTSPTQTLDVNGNARFRNVPENNVLDNADRVMLLQGDGTAKRVTVSSLQPPGKFALDDIYTLTATVPVDKNITGTYSGNSKIDDIDIQMNQSIIIPARTEALIIVNYSVPMGMGSDFTCANNLWYYGIRFLKDGIEMPQGSRKFTFFRTDPSAKVSTISSSYSEKITNNTFTDVTVTYSLNGYLEFISGTITTNPCIIRFNMNAATGENFNWGKANMNIQLFKKSL</sequence>
<evidence type="ECO:0000313" key="2">
    <source>
        <dbReference type="Proteomes" id="UP000321150"/>
    </source>
</evidence>
<dbReference type="AlphaFoldDB" id="A0A511Y7Y8"/>
<gene>
    <name evidence="1" type="ORF">CLA01_13830</name>
</gene>
<organism evidence="1 2">
    <name type="scientific">Chryseobacterium lathyri</name>
    <dbReference type="NCBI Taxonomy" id="395933"/>
    <lineage>
        <taxon>Bacteria</taxon>
        <taxon>Pseudomonadati</taxon>
        <taxon>Bacteroidota</taxon>
        <taxon>Flavobacteriia</taxon>
        <taxon>Flavobacteriales</taxon>
        <taxon>Weeksellaceae</taxon>
        <taxon>Chryseobacterium group</taxon>
        <taxon>Chryseobacterium</taxon>
    </lineage>
</organism>
<evidence type="ECO:0000313" key="1">
    <source>
        <dbReference type="EMBL" id="GEN71311.1"/>
    </source>
</evidence>
<comment type="caution">
    <text evidence="1">The sequence shown here is derived from an EMBL/GenBank/DDBJ whole genome shotgun (WGS) entry which is preliminary data.</text>
</comment>
<dbReference type="Proteomes" id="UP000321150">
    <property type="component" value="Unassembled WGS sequence"/>
</dbReference>
<protein>
    <submittedName>
        <fullName evidence="1">Uncharacterized protein</fullName>
    </submittedName>
</protein>
<proteinExistence type="predicted"/>
<reference evidence="1 2" key="1">
    <citation type="submission" date="2019-07" db="EMBL/GenBank/DDBJ databases">
        <title>Whole genome shotgun sequence of Chryseobacterium lathyri NBRC 105250.</title>
        <authorList>
            <person name="Hosoyama A."/>
            <person name="Uohara A."/>
            <person name="Ohji S."/>
            <person name="Ichikawa N."/>
        </authorList>
    </citation>
    <scope>NUCLEOTIDE SEQUENCE [LARGE SCALE GENOMIC DNA]</scope>
    <source>
        <strain evidence="1 2">NBRC 105250</strain>
    </source>
</reference>
<dbReference type="OrthoDB" id="1231337at2"/>
<accession>A0A511Y7Y8</accession>
<name>A0A511Y7Y8_9FLAO</name>